<protein>
    <recommendedName>
        <fullName evidence="9">Energy-coupling factor transporter transmembrane protein EcfT</fullName>
    </recommendedName>
</protein>
<dbReference type="AlphaFoldDB" id="A0A917UD94"/>
<dbReference type="InterPro" id="IPR051611">
    <property type="entry name" value="ECF_transporter_component"/>
</dbReference>
<dbReference type="Proteomes" id="UP000642070">
    <property type="component" value="Unassembled WGS sequence"/>
</dbReference>
<evidence type="ECO:0000256" key="5">
    <source>
        <dbReference type="ARBA" id="ARBA00023136"/>
    </source>
</evidence>
<dbReference type="Pfam" id="PF02361">
    <property type="entry name" value="CbiQ"/>
    <property type="match status" value="1"/>
</dbReference>
<reference evidence="7" key="1">
    <citation type="journal article" date="2014" name="Int. J. Syst. Evol. Microbiol.">
        <title>Complete genome sequence of Corynebacterium casei LMG S-19264T (=DSM 44701T), isolated from a smear-ripened cheese.</title>
        <authorList>
            <consortium name="US DOE Joint Genome Institute (JGI-PGF)"/>
            <person name="Walter F."/>
            <person name="Albersmeier A."/>
            <person name="Kalinowski J."/>
            <person name="Ruckert C."/>
        </authorList>
    </citation>
    <scope>NUCLEOTIDE SEQUENCE</scope>
    <source>
        <strain evidence="7">JCM 19831</strain>
    </source>
</reference>
<comment type="subcellular location">
    <subcellularLocation>
        <location evidence="1">Membrane</location>
        <topology evidence="1">Multi-pass membrane protein</topology>
    </subcellularLocation>
</comment>
<keyword evidence="8" id="KW-1185">Reference proteome</keyword>
<evidence type="ECO:0000256" key="2">
    <source>
        <dbReference type="ARBA" id="ARBA00022475"/>
    </source>
</evidence>
<sequence length="245" mass="25948">MTGWLGRRDAVAKLLAATLLTAAVLTTVDPFVTAVAVAAELALLPLTGLAPGALWRRGWPLLTSALFIFLFTVFLGARDSPVLASVAGVDVREHAAGYALRLVAVGLPGFLVFATIDPTDLADSLIAHLRVPPRFAIAALAALRLAPLLADEYRLLGLARRARGIDAGWNPVARLRLFASTLFGLLVAAIRRGIRLATAMEARGFDRGTPRTAARPARFGWPDAFVVVAGVMLAAAVITLKFVHT</sequence>
<evidence type="ECO:0000256" key="1">
    <source>
        <dbReference type="ARBA" id="ARBA00004141"/>
    </source>
</evidence>
<gene>
    <name evidence="7" type="ORF">GCM10007977_103020</name>
</gene>
<feature type="transmembrane region" description="Helical" evidence="6">
    <location>
        <begin position="98"/>
        <end position="116"/>
    </location>
</feature>
<keyword evidence="2" id="KW-1003">Cell membrane</keyword>
<dbReference type="PANTHER" id="PTHR34857:SF2">
    <property type="entry name" value="SLL0384 PROTEIN"/>
    <property type="match status" value="1"/>
</dbReference>
<feature type="transmembrane region" description="Helical" evidence="6">
    <location>
        <begin position="224"/>
        <end position="243"/>
    </location>
</feature>
<dbReference type="GO" id="GO:0005886">
    <property type="term" value="C:plasma membrane"/>
    <property type="evidence" value="ECO:0007669"/>
    <property type="project" value="UniProtKB-ARBA"/>
</dbReference>
<comment type="caution">
    <text evidence="7">The sequence shown here is derived from an EMBL/GenBank/DDBJ whole genome shotgun (WGS) entry which is preliminary data.</text>
</comment>
<keyword evidence="3 6" id="KW-0812">Transmembrane</keyword>
<evidence type="ECO:0000313" key="8">
    <source>
        <dbReference type="Proteomes" id="UP000642070"/>
    </source>
</evidence>
<accession>A0A917UD94</accession>
<dbReference type="EMBL" id="BMPI01000098">
    <property type="protein sequence ID" value="GGM84803.1"/>
    <property type="molecule type" value="Genomic_DNA"/>
</dbReference>
<keyword evidence="4 6" id="KW-1133">Transmembrane helix</keyword>
<dbReference type="InterPro" id="IPR003339">
    <property type="entry name" value="ABC/ECF_trnsptr_transmembrane"/>
</dbReference>
<dbReference type="CDD" id="cd16914">
    <property type="entry name" value="EcfT"/>
    <property type="match status" value="1"/>
</dbReference>
<keyword evidence="5 6" id="KW-0472">Membrane</keyword>
<organism evidence="7 8">
    <name type="scientific">Dactylosporangium sucinum</name>
    <dbReference type="NCBI Taxonomy" id="1424081"/>
    <lineage>
        <taxon>Bacteria</taxon>
        <taxon>Bacillati</taxon>
        <taxon>Actinomycetota</taxon>
        <taxon>Actinomycetes</taxon>
        <taxon>Micromonosporales</taxon>
        <taxon>Micromonosporaceae</taxon>
        <taxon>Dactylosporangium</taxon>
    </lineage>
</organism>
<dbReference type="PANTHER" id="PTHR34857">
    <property type="entry name" value="SLL0384 PROTEIN"/>
    <property type="match status" value="1"/>
</dbReference>
<reference evidence="7" key="2">
    <citation type="submission" date="2020-09" db="EMBL/GenBank/DDBJ databases">
        <authorList>
            <person name="Sun Q."/>
            <person name="Ohkuma M."/>
        </authorList>
    </citation>
    <scope>NUCLEOTIDE SEQUENCE</scope>
    <source>
        <strain evidence="7">JCM 19831</strain>
    </source>
</reference>
<evidence type="ECO:0000313" key="7">
    <source>
        <dbReference type="EMBL" id="GGM84803.1"/>
    </source>
</evidence>
<evidence type="ECO:0000256" key="3">
    <source>
        <dbReference type="ARBA" id="ARBA00022692"/>
    </source>
</evidence>
<evidence type="ECO:0000256" key="4">
    <source>
        <dbReference type="ARBA" id="ARBA00022989"/>
    </source>
</evidence>
<name>A0A917UD94_9ACTN</name>
<evidence type="ECO:0000256" key="6">
    <source>
        <dbReference type="SAM" id="Phobius"/>
    </source>
</evidence>
<feature type="transmembrane region" description="Helical" evidence="6">
    <location>
        <begin position="58"/>
        <end position="77"/>
    </location>
</feature>
<evidence type="ECO:0008006" key="9">
    <source>
        <dbReference type="Google" id="ProtNLM"/>
    </source>
</evidence>
<proteinExistence type="predicted"/>
<dbReference type="RefSeq" id="WP_190257439.1">
    <property type="nucleotide sequence ID" value="NZ_BMPI01000098.1"/>
</dbReference>
<feature type="transmembrane region" description="Helical" evidence="6">
    <location>
        <begin position="177"/>
        <end position="194"/>
    </location>
</feature>